<dbReference type="AlphaFoldDB" id="A0A252CC95"/>
<evidence type="ECO:0000313" key="1">
    <source>
        <dbReference type="EMBL" id="OUK04183.1"/>
    </source>
</evidence>
<evidence type="ECO:0000313" key="2">
    <source>
        <dbReference type="Proteomes" id="UP000194606"/>
    </source>
</evidence>
<reference evidence="1 2" key="1">
    <citation type="submission" date="2017-02" db="EMBL/GenBank/DDBJ databases">
        <authorList>
            <person name="Peterson S.W."/>
        </authorList>
    </citation>
    <scope>NUCLEOTIDE SEQUENCE [LARGE SCALE GENOMIC DNA]</scope>
    <source>
        <strain evidence="1">159469</strain>
    </source>
</reference>
<dbReference type="EMBL" id="MUIZ01000004">
    <property type="protein sequence ID" value="OUK04183.1"/>
    <property type="molecule type" value="Genomic_DNA"/>
</dbReference>
<dbReference type="RefSeq" id="WP_086582842.1">
    <property type="nucleotide sequence ID" value="NZ_MUIZ01000004.1"/>
</dbReference>
<name>A0A252CC95_9LACT</name>
<comment type="caution">
    <text evidence="1">The sequence shown here is derived from an EMBL/GenBank/DDBJ whole genome shotgun (WGS) entry which is preliminary data.</text>
</comment>
<sequence>MQKKYLKKTVISLVATTVLSSSLTPSGVGLAESQVIPEITAEITQVDETSLNLDKKSFEDFLLRKGVHDIKEISQEDGEKLLDEYANFLDRQRLAPVAAAAAVASLIWAGINIGRSFYSAGRYAAMQALSRRWTTRAAYKRNSKPYWITISSISFWSALGFDDFMYGR</sequence>
<organism evidence="1 2">
    <name type="scientific">Lactococcus petauri</name>
    <dbReference type="NCBI Taxonomy" id="1940789"/>
    <lineage>
        <taxon>Bacteria</taxon>
        <taxon>Bacillati</taxon>
        <taxon>Bacillota</taxon>
        <taxon>Bacilli</taxon>
        <taxon>Lactobacillales</taxon>
        <taxon>Streptococcaceae</taxon>
        <taxon>Lactococcus</taxon>
    </lineage>
</organism>
<accession>A0A252CC95</accession>
<dbReference type="Proteomes" id="UP000194606">
    <property type="component" value="Unassembled WGS sequence"/>
</dbReference>
<proteinExistence type="predicted"/>
<protein>
    <submittedName>
        <fullName evidence="1">Uncharacterized protein</fullName>
    </submittedName>
</protein>
<gene>
    <name evidence="1" type="ORF">BZZ03_06820</name>
</gene>